<feature type="repeat" description="WD" evidence="5">
    <location>
        <begin position="242"/>
        <end position="283"/>
    </location>
</feature>
<dbReference type="RefSeq" id="XP_014671565.1">
    <property type="nucleotide sequence ID" value="XM_014816079.1"/>
</dbReference>
<dbReference type="PANTHER" id="PTHR46202">
    <property type="entry name" value="DNA EXCISION REPAIR PROTEIN ERCC-8"/>
    <property type="match status" value="1"/>
</dbReference>
<feature type="repeat" description="WD" evidence="5">
    <location>
        <begin position="182"/>
        <end position="217"/>
    </location>
</feature>
<dbReference type="InterPro" id="IPR036322">
    <property type="entry name" value="WD40_repeat_dom_sf"/>
</dbReference>
<dbReference type="InterPro" id="IPR042238">
    <property type="entry name" value="Rad28/ERCC8/Ckn1/ATCSA-1"/>
</dbReference>
<keyword evidence="7" id="KW-1185">Reference proteome</keyword>
<name>A0ABM1EH94_PRICU</name>
<evidence type="ECO:0000256" key="3">
    <source>
        <dbReference type="ARBA" id="ARBA00022763"/>
    </source>
</evidence>
<protein>
    <submittedName>
        <fullName evidence="8">DNA excision repair protein ERCC-8-like isoform X1</fullName>
    </submittedName>
</protein>
<keyword evidence="1 5" id="KW-0853">WD repeat</keyword>
<keyword evidence="2" id="KW-0677">Repeat</keyword>
<dbReference type="InterPro" id="IPR019775">
    <property type="entry name" value="WD40_repeat_CS"/>
</dbReference>
<dbReference type="PROSITE" id="PS00678">
    <property type="entry name" value="WD_REPEATS_1"/>
    <property type="match status" value="1"/>
</dbReference>
<sequence>MIRCLEERSSGLLLPTGVQQAVSTDRALAMQLSKQRDVEKVHTTPINSLDLDPVEMRYLISGASNGTIAIHDLHNVTGQPQYTCPLLCTVDRCSQHAHKYSVETVQWYPADSGMFVSSSFDKTLKVWDTNTLVPVETVACRERVYCHRLSKIATKHCLIAVASSLSQVNLVDLKSGSYSHILKGHKGAVYVVDWSPQNEYVLASGSSDNKALMWDVRMAKNCIFTLDQHNGDATRCGPHAVQTAHNGAVNGLRFTADGLYLVSFGTDCRVRLWRTDNGQNMLVNYGAINNVHEKCLSIDVSSSLNPEIVFVPHDSNIDMLCLHTGTKLQRLVGHYNDCNTLVYHPFHQELYSGGNDRNIIAWLPKTASSDDYQEHLKETKLKKGTSRETKKKGANVNLMQDTWSSDED</sequence>
<evidence type="ECO:0000256" key="1">
    <source>
        <dbReference type="ARBA" id="ARBA00022574"/>
    </source>
</evidence>
<evidence type="ECO:0000256" key="2">
    <source>
        <dbReference type="ARBA" id="ARBA00022737"/>
    </source>
</evidence>
<feature type="compositionally biased region" description="Polar residues" evidence="6">
    <location>
        <begin position="397"/>
        <end position="408"/>
    </location>
</feature>
<feature type="repeat" description="WD" evidence="5">
    <location>
        <begin position="331"/>
        <end position="362"/>
    </location>
</feature>
<dbReference type="PRINTS" id="PR00320">
    <property type="entry name" value="GPROTEINBRPT"/>
</dbReference>
<feature type="repeat" description="WD" evidence="5">
    <location>
        <begin position="95"/>
        <end position="137"/>
    </location>
</feature>
<dbReference type="InterPro" id="IPR001680">
    <property type="entry name" value="WD40_rpt"/>
</dbReference>
<dbReference type="Proteomes" id="UP000695022">
    <property type="component" value="Unplaced"/>
</dbReference>
<proteinExistence type="predicted"/>
<dbReference type="PROSITE" id="PS50294">
    <property type="entry name" value="WD_REPEATS_REGION"/>
    <property type="match status" value="3"/>
</dbReference>
<dbReference type="GeneID" id="106812251"/>
<evidence type="ECO:0000313" key="8">
    <source>
        <dbReference type="RefSeq" id="XP_014671565.1"/>
    </source>
</evidence>
<dbReference type="InterPro" id="IPR020472">
    <property type="entry name" value="WD40_PAC1"/>
</dbReference>
<evidence type="ECO:0000256" key="5">
    <source>
        <dbReference type="PROSITE-ProRule" id="PRU00221"/>
    </source>
</evidence>
<dbReference type="Gene3D" id="2.130.10.10">
    <property type="entry name" value="YVTN repeat-like/Quinoprotein amine dehydrogenase"/>
    <property type="match status" value="1"/>
</dbReference>
<gene>
    <name evidence="8" type="primary">LOC106812251</name>
</gene>
<reference evidence="8" key="1">
    <citation type="submission" date="2025-08" db="UniProtKB">
        <authorList>
            <consortium name="RefSeq"/>
        </authorList>
    </citation>
    <scope>IDENTIFICATION</scope>
</reference>
<feature type="compositionally biased region" description="Basic and acidic residues" evidence="6">
    <location>
        <begin position="378"/>
        <end position="388"/>
    </location>
</feature>
<feature type="region of interest" description="Disordered" evidence="6">
    <location>
        <begin position="378"/>
        <end position="408"/>
    </location>
</feature>
<dbReference type="SMART" id="SM00320">
    <property type="entry name" value="WD40"/>
    <property type="match status" value="5"/>
</dbReference>
<keyword evidence="3" id="KW-0227">DNA damage</keyword>
<dbReference type="PANTHER" id="PTHR46202:SF1">
    <property type="entry name" value="DNA EXCISION REPAIR PROTEIN ERCC-8"/>
    <property type="match status" value="1"/>
</dbReference>
<dbReference type="Pfam" id="PF00400">
    <property type="entry name" value="WD40"/>
    <property type="match status" value="4"/>
</dbReference>
<evidence type="ECO:0000256" key="4">
    <source>
        <dbReference type="ARBA" id="ARBA00023204"/>
    </source>
</evidence>
<accession>A0ABM1EH94</accession>
<keyword evidence="4" id="KW-0234">DNA repair</keyword>
<dbReference type="PROSITE" id="PS50082">
    <property type="entry name" value="WD_REPEATS_2"/>
    <property type="match status" value="4"/>
</dbReference>
<organism evidence="7 8">
    <name type="scientific">Priapulus caudatus</name>
    <name type="common">Priapulid worm</name>
    <dbReference type="NCBI Taxonomy" id="37621"/>
    <lineage>
        <taxon>Eukaryota</taxon>
        <taxon>Metazoa</taxon>
        <taxon>Ecdysozoa</taxon>
        <taxon>Scalidophora</taxon>
        <taxon>Priapulida</taxon>
        <taxon>Priapulimorpha</taxon>
        <taxon>Priapulimorphida</taxon>
        <taxon>Priapulidae</taxon>
        <taxon>Priapulus</taxon>
    </lineage>
</organism>
<dbReference type="InterPro" id="IPR015943">
    <property type="entry name" value="WD40/YVTN_repeat-like_dom_sf"/>
</dbReference>
<dbReference type="SUPFAM" id="SSF50978">
    <property type="entry name" value="WD40 repeat-like"/>
    <property type="match status" value="1"/>
</dbReference>
<evidence type="ECO:0000313" key="7">
    <source>
        <dbReference type="Proteomes" id="UP000695022"/>
    </source>
</evidence>
<evidence type="ECO:0000256" key="6">
    <source>
        <dbReference type="SAM" id="MobiDB-lite"/>
    </source>
</evidence>